<feature type="compositionally biased region" description="Acidic residues" evidence="1">
    <location>
        <begin position="616"/>
        <end position="630"/>
    </location>
</feature>
<comment type="caution">
    <text evidence="2">The sequence shown here is derived from an EMBL/GenBank/DDBJ whole genome shotgun (WGS) entry which is preliminary data.</text>
</comment>
<feature type="compositionally biased region" description="Basic residues" evidence="1">
    <location>
        <begin position="602"/>
        <end position="611"/>
    </location>
</feature>
<gene>
    <name evidence="2" type="ORF">DFH05DRAFT_1462734</name>
</gene>
<name>A0A9W8NUB6_9AGAR</name>
<feature type="compositionally biased region" description="Basic and acidic residues" evidence="1">
    <location>
        <begin position="567"/>
        <end position="577"/>
    </location>
</feature>
<evidence type="ECO:0000313" key="3">
    <source>
        <dbReference type="Proteomes" id="UP001142393"/>
    </source>
</evidence>
<dbReference type="EMBL" id="JANVFU010000013">
    <property type="protein sequence ID" value="KAJ3740842.1"/>
    <property type="molecule type" value="Genomic_DNA"/>
</dbReference>
<proteinExistence type="predicted"/>
<sequence length="745" mass="81527">MPSSSQVARTPVPPTPRILGSDWTPSLPASSQAARSTLQPSVVTNIPYHPSPSHVYTSQSKSHPGSSRVSENQRPQTPEVQHPSMDLLWQPIEVHQNTDARQLRDEALRSSVGAGVAERAESPAVDSSFLHRNAPPSISNRGLTSLLNRSPSLPPLSNSASPILPPLSPLQLPSQPNRPTASISNADIRENQQILSEDHTPAPNNSGPTDHGNSSSGDGSASPVPAVAPRMGVGERQVKRRSKDTAFPDAVRALAGHTDNEIKRIASEFQKSLLTVKKLMGVHRRFREKKKSSLYNALMHKKAQELRLRGQRLGSNLGDRHKAVADNEDLQDILNDPEGEEAQEALRDLEEYQKARFQGSRASSKANDNDIVKTWGTIANTAQNLSKRTSAATFGFVCSSRAGQNVTRQFFGNGPIEGFLMSKFGMSGAEFVEAAEAYFILTSSGRTATGTSIKKMQKEITRALLEGLRDITKNPNLGMEWEHYEVLIVKEWGVKLEGWPAGVKMATATSLHAADVISVYHAVHSKECKWRKVEGTELYNLRKEIDAAIKKGELTVPERQRRRGKKRANEEQAESLRSRKKPRTGQVKNTGQGKNSAAGSGKTRRKRVARRRAIESDEGDSDGTGEDDGPGTDAAEGVEKEIAKARPKPKPLPRPAKRRVVLSEDEDEDEQETERAQRSRKTVGDGDEDEVDNGNGNEEGNRKGDGTGGEEEEEEEDMLIGGIAFDGLDDFGDEEDGDVDQLDEY</sequence>
<accession>A0A9W8NUB6</accession>
<reference evidence="2 3" key="1">
    <citation type="journal article" date="2023" name="Proc. Natl. Acad. Sci. U.S.A.">
        <title>A global phylogenomic analysis of the shiitake genus Lentinula.</title>
        <authorList>
            <person name="Sierra-Patev S."/>
            <person name="Min B."/>
            <person name="Naranjo-Ortiz M."/>
            <person name="Looney B."/>
            <person name="Konkel Z."/>
            <person name="Slot J.C."/>
            <person name="Sakamoto Y."/>
            <person name="Steenwyk J.L."/>
            <person name="Rokas A."/>
            <person name="Carro J."/>
            <person name="Camarero S."/>
            <person name="Ferreira P."/>
            <person name="Molpeceres G."/>
            <person name="Ruiz-Duenas F.J."/>
            <person name="Serrano A."/>
            <person name="Henrissat B."/>
            <person name="Drula E."/>
            <person name="Hughes K.W."/>
            <person name="Mata J.L."/>
            <person name="Ishikawa N.K."/>
            <person name="Vargas-Isla R."/>
            <person name="Ushijima S."/>
            <person name="Smith C.A."/>
            <person name="Donoghue J."/>
            <person name="Ahrendt S."/>
            <person name="Andreopoulos W."/>
            <person name="He G."/>
            <person name="LaButti K."/>
            <person name="Lipzen A."/>
            <person name="Ng V."/>
            <person name="Riley R."/>
            <person name="Sandor L."/>
            <person name="Barry K."/>
            <person name="Martinez A.T."/>
            <person name="Xiao Y."/>
            <person name="Gibbons J.G."/>
            <person name="Terashima K."/>
            <person name="Grigoriev I.V."/>
            <person name="Hibbett D."/>
        </authorList>
    </citation>
    <scope>NUCLEOTIDE SEQUENCE [LARGE SCALE GENOMIC DNA]</scope>
    <source>
        <strain evidence="2 3">TFB7810</strain>
    </source>
</reference>
<feature type="compositionally biased region" description="Acidic residues" evidence="1">
    <location>
        <begin position="663"/>
        <end position="672"/>
    </location>
</feature>
<feature type="compositionally biased region" description="Low complexity" evidence="1">
    <location>
        <begin position="145"/>
        <end position="162"/>
    </location>
</feature>
<evidence type="ECO:0000256" key="1">
    <source>
        <dbReference type="SAM" id="MobiDB-lite"/>
    </source>
</evidence>
<feature type="region of interest" description="Disordered" evidence="1">
    <location>
        <begin position="141"/>
        <end position="182"/>
    </location>
</feature>
<feature type="region of interest" description="Disordered" evidence="1">
    <location>
        <begin position="1"/>
        <end position="86"/>
    </location>
</feature>
<dbReference type="Proteomes" id="UP001142393">
    <property type="component" value="Unassembled WGS sequence"/>
</dbReference>
<feature type="region of interest" description="Disordered" evidence="1">
    <location>
        <begin position="197"/>
        <end position="244"/>
    </location>
</feature>
<feature type="compositionally biased region" description="Polar residues" evidence="1">
    <location>
        <begin position="23"/>
        <end position="44"/>
    </location>
</feature>
<organism evidence="2 3">
    <name type="scientific">Lentinula detonsa</name>
    <dbReference type="NCBI Taxonomy" id="2804962"/>
    <lineage>
        <taxon>Eukaryota</taxon>
        <taxon>Fungi</taxon>
        <taxon>Dikarya</taxon>
        <taxon>Basidiomycota</taxon>
        <taxon>Agaricomycotina</taxon>
        <taxon>Agaricomycetes</taxon>
        <taxon>Agaricomycetidae</taxon>
        <taxon>Agaricales</taxon>
        <taxon>Marasmiineae</taxon>
        <taxon>Omphalotaceae</taxon>
        <taxon>Lentinula</taxon>
    </lineage>
</organism>
<feature type="compositionally biased region" description="Acidic residues" evidence="1">
    <location>
        <begin position="708"/>
        <end position="718"/>
    </location>
</feature>
<feature type="compositionally biased region" description="Polar residues" evidence="1">
    <location>
        <begin position="586"/>
        <end position="598"/>
    </location>
</feature>
<feature type="region of interest" description="Disordered" evidence="1">
    <location>
        <begin position="555"/>
        <end position="745"/>
    </location>
</feature>
<feature type="compositionally biased region" description="Acidic residues" evidence="1">
    <location>
        <begin position="727"/>
        <end position="745"/>
    </location>
</feature>
<feature type="compositionally biased region" description="Basic residues" evidence="1">
    <location>
        <begin position="645"/>
        <end position="660"/>
    </location>
</feature>
<protein>
    <submittedName>
        <fullName evidence="2">Uncharacterized protein</fullName>
    </submittedName>
</protein>
<dbReference type="AlphaFoldDB" id="A0A9W8NUB6"/>
<feature type="compositionally biased region" description="Polar residues" evidence="1">
    <location>
        <begin position="54"/>
        <end position="79"/>
    </location>
</feature>
<feature type="compositionally biased region" description="Low complexity" evidence="1">
    <location>
        <begin position="169"/>
        <end position="179"/>
    </location>
</feature>
<keyword evidence="3" id="KW-1185">Reference proteome</keyword>
<evidence type="ECO:0000313" key="2">
    <source>
        <dbReference type="EMBL" id="KAJ3740842.1"/>
    </source>
</evidence>
<feature type="compositionally biased region" description="Polar residues" evidence="1">
    <location>
        <begin position="202"/>
        <end position="219"/>
    </location>
</feature>